<reference evidence="1 2" key="1">
    <citation type="submission" date="2017-11" db="EMBL/GenBank/DDBJ databases">
        <title>Complete genome of a free-living desiccation-tolerant cyanobacterium and its photosynthetic adaptation to extreme terrestrial habitat.</title>
        <authorList>
            <person name="Shang J."/>
        </authorList>
    </citation>
    <scope>NUCLEOTIDE SEQUENCE [LARGE SCALE GENOMIC DNA]</scope>
    <source>
        <strain evidence="1 2">CCNUN1</strain>
    </source>
</reference>
<dbReference type="Proteomes" id="UP000232003">
    <property type="component" value="Chromosome"/>
</dbReference>
<protein>
    <submittedName>
        <fullName evidence="1">Neopullulanase</fullName>
    </submittedName>
</protein>
<organism evidence="1 2">
    <name type="scientific">Nostoc flagelliforme CCNUN1</name>
    <dbReference type="NCBI Taxonomy" id="2038116"/>
    <lineage>
        <taxon>Bacteria</taxon>
        <taxon>Bacillati</taxon>
        <taxon>Cyanobacteriota</taxon>
        <taxon>Cyanophyceae</taxon>
        <taxon>Nostocales</taxon>
        <taxon>Nostocaceae</taxon>
        <taxon>Nostoc</taxon>
    </lineage>
</organism>
<sequence>MNLSHYSKNPYFSLQNVLENLNFSFSVLNKLKLYSTNIISGIGSCSSAKSASN</sequence>
<dbReference type="EMBL" id="CP024785">
    <property type="protein sequence ID" value="AUB42439.1"/>
    <property type="molecule type" value="Genomic_DNA"/>
</dbReference>
<evidence type="ECO:0000313" key="2">
    <source>
        <dbReference type="Proteomes" id="UP000232003"/>
    </source>
</evidence>
<dbReference type="KEGG" id="nfl:COO91_08567"/>
<evidence type="ECO:0000313" key="1">
    <source>
        <dbReference type="EMBL" id="AUB42439.1"/>
    </source>
</evidence>
<gene>
    <name evidence="1" type="ORF">COO91_08567</name>
</gene>
<keyword evidence="2" id="KW-1185">Reference proteome</keyword>
<name>A0A2K8T452_9NOSO</name>
<dbReference type="AlphaFoldDB" id="A0A2K8T452"/>
<proteinExistence type="predicted"/>
<accession>A0A2K8T452</accession>